<dbReference type="InterPro" id="IPR058163">
    <property type="entry name" value="LysR-type_TF_proteobact-type"/>
</dbReference>
<dbReference type="GO" id="GO:0006351">
    <property type="term" value="P:DNA-templated transcription"/>
    <property type="evidence" value="ECO:0007669"/>
    <property type="project" value="TreeGrafter"/>
</dbReference>
<evidence type="ECO:0000259" key="2">
    <source>
        <dbReference type="Pfam" id="PF03466"/>
    </source>
</evidence>
<evidence type="ECO:0000256" key="1">
    <source>
        <dbReference type="ARBA" id="ARBA00009437"/>
    </source>
</evidence>
<proteinExistence type="inferred from homology"/>
<protein>
    <recommendedName>
        <fullName evidence="2">LysR substrate-binding domain-containing protein</fullName>
    </recommendedName>
</protein>
<comment type="caution">
    <text evidence="3">The sequence shown here is derived from an EMBL/GenBank/DDBJ whole genome shotgun (WGS) entry which is preliminary data.</text>
</comment>
<dbReference type="PANTHER" id="PTHR30537">
    <property type="entry name" value="HTH-TYPE TRANSCRIPTIONAL REGULATOR"/>
    <property type="match status" value="1"/>
</dbReference>
<evidence type="ECO:0000313" key="3">
    <source>
        <dbReference type="EMBL" id="RFA37506.1"/>
    </source>
</evidence>
<dbReference type="Proteomes" id="UP000256763">
    <property type="component" value="Unassembled WGS sequence"/>
</dbReference>
<dbReference type="CDD" id="cd08422">
    <property type="entry name" value="PBP2_CrgA_like"/>
    <property type="match status" value="1"/>
</dbReference>
<comment type="similarity">
    <text evidence="1">Belongs to the LysR transcriptional regulatory family.</text>
</comment>
<dbReference type="EMBL" id="NFZW01000007">
    <property type="protein sequence ID" value="RFA37506.1"/>
    <property type="molecule type" value="Genomic_DNA"/>
</dbReference>
<organism evidence="3 4">
    <name type="scientific">Alkalilimnicola ehrlichii</name>
    <dbReference type="NCBI Taxonomy" id="351052"/>
    <lineage>
        <taxon>Bacteria</taxon>
        <taxon>Pseudomonadati</taxon>
        <taxon>Pseudomonadota</taxon>
        <taxon>Gammaproteobacteria</taxon>
        <taxon>Chromatiales</taxon>
        <taxon>Ectothiorhodospiraceae</taxon>
        <taxon>Alkalilimnicola</taxon>
    </lineage>
</organism>
<gene>
    <name evidence="3" type="ORF">CAL65_09545</name>
</gene>
<accession>A0A3E0WZQ5</accession>
<dbReference type="SUPFAM" id="SSF53850">
    <property type="entry name" value="Periplasmic binding protein-like II"/>
    <property type="match status" value="1"/>
</dbReference>
<feature type="domain" description="LysR substrate-binding" evidence="2">
    <location>
        <begin position="34"/>
        <end position="240"/>
    </location>
</feature>
<dbReference type="GO" id="GO:0003700">
    <property type="term" value="F:DNA-binding transcription factor activity"/>
    <property type="evidence" value="ECO:0007669"/>
    <property type="project" value="TreeGrafter"/>
</dbReference>
<evidence type="ECO:0000313" key="4">
    <source>
        <dbReference type="Proteomes" id="UP000256763"/>
    </source>
</evidence>
<name>A0A3E0WZQ5_9GAMM</name>
<keyword evidence="4" id="KW-1185">Reference proteome</keyword>
<dbReference type="GO" id="GO:0043565">
    <property type="term" value="F:sequence-specific DNA binding"/>
    <property type="evidence" value="ECO:0007669"/>
    <property type="project" value="TreeGrafter"/>
</dbReference>
<dbReference type="Pfam" id="PF03466">
    <property type="entry name" value="LysR_substrate"/>
    <property type="match status" value="1"/>
</dbReference>
<dbReference type="AlphaFoldDB" id="A0A3E0WZQ5"/>
<sequence length="248" mass="27436">MSPTEAGQRYLGRCRAILEEIDDTEATLGADAHAPAGRVRVHTPVSFGLHCLSPYLPAFAAQYPQVSVDLTLSEQAPEVVEGIYDIVVLGAREGFDSGITARKLFSCEVVLCATPAFVERYGSPKRPPELADYPLIDVSHEVARGPWQLTGPDGSWDVRPLRQGQITSNNAELLYRLAMRDAGIAPLPEYIVGADLQAGRLIRILPQWKLQTLDFFAALPSRRFLPLKVRVFLEFLRQTLKDSLPALR</sequence>
<dbReference type="InterPro" id="IPR005119">
    <property type="entry name" value="LysR_subst-bd"/>
</dbReference>
<reference evidence="4" key="1">
    <citation type="submission" date="2017-05" db="EMBL/GenBank/DDBJ databases">
        <authorList>
            <person name="Sharma S."/>
            <person name="Sidhu C."/>
            <person name="Pinnaka A.K."/>
        </authorList>
    </citation>
    <scope>NUCLEOTIDE SEQUENCE [LARGE SCALE GENOMIC DNA]</scope>
    <source>
        <strain evidence="4">AK93</strain>
    </source>
</reference>
<dbReference type="Gene3D" id="3.40.190.290">
    <property type="match status" value="1"/>
</dbReference>
<dbReference type="PANTHER" id="PTHR30537:SF5">
    <property type="entry name" value="HTH-TYPE TRANSCRIPTIONAL ACTIVATOR TTDR-RELATED"/>
    <property type="match status" value="1"/>
</dbReference>